<dbReference type="InterPro" id="IPR003362">
    <property type="entry name" value="Bact_transf"/>
</dbReference>
<dbReference type="RefSeq" id="WP_036716280.1">
    <property type="nucleotide sequence ID" value="NZ_KK082268.1"/>
</dbReference>
<gene>
    <name evidence="4" type="ORF">BG53_11505</name>
</gene>
<dbReference type="Proteomes" id="UP000053750">
    <property type="component" value="Unassembled WGS sequence"/>
</dbReference>
<keyword evidence="5" id="KW-1185">Reference proteome</keyword>
<reference evidence="4 5" key="1">
    <citation type="submission" date="2014-02" db="EMBL/GenBank/DDBJ databases">
        <title>Genome sequence of Paenibacillus darwinianus reveals adaptive mechanisms for survival in Antarctic soils.</title>
        <authorList>
            <person name="Dsouza M."/>
            <person name="Taylor M.W."/>
            <person name="Turner S.J."/>
            <person name="Aislabie J."/>
        </authorList>
    </citation>
    <scope>NUCLEOTIDE SEQUENCE [LARGE SCALE GENOMIC DNA]</scope>
    <source>
        <strain evidence="4 5">CE1</strain>
    </source>
</reference>
<organism evidence="4 5">
    <name type="scientific">Paenibacillus darwinianus</name>
    <dbReference type="NCBI Taxonomy" id="1380763"/>
    <lineage>
        <taxon>Bacteria</taxon>
        <taxon>Bacillati</taxon>
        <taxon>Bacillota</taxon>
        <taxon>Bacilli</taxon>
        <taxon>Bacillales</taxon>
        <taxon>Paenibacillaceae</taxon>
        <taxon>Paenibacillus</taxon>
    </lineage>
</organism>
<dbReference type="GO" id="GO:0016780">
    <property type="term" value="F:phosphotransferase activity, for other substituted phosphate groups"/>
    <property type="evidence" value="ECO:0007669"/>
    <property type="project" value="TreeGrafter"/>
</dbReference>
<evidence type="ECO:0000313" key="5">
    <source>
        <dbReference type="Proteomes" id="UP000053750"/>
    </source>
</evidence>
<evidence type="ECO:0000256" key="2">
    <source>
        <dbReference type="SAM" id="Phobius"/>
    </source>
</evidence>
<evidence type="ECO:0000313" key="4">
    <source>
        <dbReference type="EMBL" id="EXX91446.1"/>
    </source>
</evidence>
<keyword evidence="2" id="KW-0472">Membrane</keyword>
<comment type="caution">
    <text evidence="4">The sequence shown here is derived from an EMBL/GenBank/DDBJ whole genome shotgun (WGS) entry which is preliminary data.</text>
</comment>
<dbReference type="AlphaFoldDB" id="A0A9W5S389"/>
<dbReference type="EMBL" id="JFHU01000031">
    <property type="protein sequence ID" value="EXX91446.1"/>
    <property type="molecule type" value="Genomic_DNA"/>
</dbReference>
<sequence>MTPPQTNEAEAIIHAHPFYPVAERAGTRGFYLTGKRGIDLAVSFAGLIFLVPLFVILAVLIKLEDPRGSVFFSQIRIGKDGRPFRMYKFRSMVSNAEELLQGLLHQNEINGAMFKMKEDPRITRIGRFIRKTSIDELPQLFNVLKGDMSLVGPRPPLPREVEEYTDYDKLRLMVTPGCTGLWQISGRNELSFSEMVQLDLTYIEQRSPMLDTKILFKTVKVMVGSKDAF</sequence>
<dbReference type="OrthoDB" id="9808602at2"/>
<dbReference type="PANTHER" id="PTHR30576:SF0">
    <property type="entry name" value="UNDECAPRENYL-PHOSPHATE N-ACETYLGALACTOSAMINYL 1-PHOSPHATE TRANSFERASE-RELATED"/>
    <property type="match status" value="1"/>
</dbReference>
<proteinExistence type="inferred from homology"/>
<protein>
    <submittedName>
        <fullName evidence="4">Multidrug MFS transporter</fullName>
    </submittedName>
</protein>
<evidence type="ECO:0000259" key="3">
    <source>
        <dbReference type="Pfam" id="PF02397"/>
    </source>
</evidence>
<evidence type="ECO:0000256" key="1">
    <source>
        <dbReference type="ARBA" id="ARBA00006464"/>
    </source>
</evidence>
<dbReference type="PANTHER" id="PTHR30576">
    <property type="entry name" value="COLANIC BIOSYNTHESIS UDP-GLUCOSE LIPID CARRIER TRANSFERASE"/>
    <property type="match status" value="1"/>
</dbReference>
<feature type="domain" description="Bacterial sugar transferase" evidence="3">
    <location>
        <begin position="35"/>
        <end position="223"/>
    </location>
</feature>
<keyword evidence="2" id="KW-1133">Transmembrane helix</keyword>
<dbReference type="Pfam" id="PF02397">
    <property type="entry name" value="Bac_transf"/>
    <property type="match status" value="1"/>
</dbReference>
<keyword evidence="2" id="KW-0812">Transmembrane</keyword>
<comment type="similarity">
    <text evidence="1">Belongs to the bacterial sugar transferase family.</text>
</comment>
<name>A0A9W5S389_9BACL</name>
<feature type="transmembrane region" description="Helical" evidence="2">
    <location>
        <begin position="40"/>
        <end position="61"/>
    </location>
</feature>
<accession>A0A9W5S389</accession>